<keyword evidence="3" id="KW-0238">DNA-binding</keyword>
<keyword evidence="4" id="KW-0804">Transcription</keyword>
<evidence type="ECO:0000256" key="4">
    <source>
        <dbReference type="ARBA" id="ARBA00023163"/>
    </source>
</evidence>
<comment type="similarity">
    <text evidence="1">Belongs to the LysR transcriptional regulatory family.</text>
</comment>
<dbReference type="Gene3D" id="3.40.190.290">
    <property type="match status" value="1"/>
</dbReference>
<dbReference type="Pfam" id="PF03466">
    <property type="entry name" value="LysR_substrate"/>
    <property type="match status" value="1"/>
</dbReference>
<evidence type="ECO:0000256" key="2">
    <source>
        <dbReference type="ARBA" id="ARBA00023015"/>
    </source>
</evidence>
<accession>A0A090SV77</accession>
<dbReference type="PROSITE" id="PS50931">
    <property type="entry name" value="HTH_LYSR"/>
    <property type="match status" value="1"/>
</dbReference>
<evidence type="ECO:0000256" key="3">
    <source>
        <dbReference type="ARBA" id="ARBA00023125"/>
    </source>
</evidence>
<comment type="caution">
    <text evidence="6">The sequence shown here is derived from an EMBL/GenBank/DDBJ whole genome shotgun (WGS) entry which is preliminary data.</text>
</comment>
<dbReference type="SUPFAM" id="SSF53850">
    <property type="entry name" value="Periplasmic binding protein-like II"/>
    <property type="match status" value="1"/>
</dbReference>
<dbReference type="InterPro" id="IPR000847">
    <property type="entry name" value="LysR_HTH_N"/>
</dbReference>
<proteinExistence type="inferred from homology"/>
<feature type="domain" description="HTH lysR-type" evidence="5">
    <location>
        <begin position="1"/>
        <end position="60"/>
    </location>
</feature>
<dbReference type="SUPFAM" id="SSF46785">
    <property type="entry name" value="Winged helix' DNA-binding domain"/>
    <property type="match status" value="1"/>
</dbReference>
<gene>
    <name evidence="6" type="ORF">JCM19240_5017</name>
</gene>
<dbReference type="PANTHER" id="PTHR30126:SF40">
    <property type="entry name" value="HTH-TYPE TRANSCRIPTIONAL REGULATOR GLTR"/>
    <property type="match status" value="1"/>
</dbReference>
<evidence type="ECO:0000313" key="7">
    <source>
        <dbReference type="Proteomes" id="UP000029224"/>
    </source>
</evidence>
<organism evidence="6 7">
    <name type="scientific">Vibrio maritimus</name>
    <dbReference type="NCBI Taxonomy" id="990268"/>
    <lineage>
        <taxon>Bacteria</taxon>
        <taxon>Pseudomonadati</taxon>
        <taxon>Pseudomonadota</taxon>
        <taxon>Gammaproteobacteria</taxon>
        <taxon>Vibrionales</taxon>
        <taxon>Vibrionaceae</taxon>
        <taxon>Vibrio</taxon>
    </lineage>
</organism>
<dbReference type="GO" id="GO:0000976">
    <property type="term" value="F:transcription cis-regulatory region binding"/>
    <property type="evidence" value="ECO:0007669"/>
    <property type="project" value="TreeGrafter"/>
</dbReference>
<dbReference type="Pfam" id="PF00126">
    <property type="entry name" value="HTH_1"/>
    <property type="match status" value="1"/>
</dbReference>
<keyword evidence="2" id="KW-0805">Transcription regulation</keyword>
<keyword evidence="7" id="KW-1185">Reference proteome</keyword>
<dbReference type="Proteomes" id="UP000029224">
    <property type="component" value="Unassembled WGS sequence"/>
</dbReference>
<dbReference type="InterPro" id="IPR036388">
    <property type="entry name" value="WH-like_DNA-bd_sf"/>
</dbReference>
<reference evidence="6 7" key="1">
    <citation type="submission" date="2014-09" db="EMBL/GenBank/DDBJ databases">
        <title>Vibrio maritimus JCM 19240. (C210) whole genome shotgun sequence.</title>
        <authorList>
            <person name="Sawabe T."/>
            <person name="Meirelles P."/>
            <person name="Nakanishi M."/>
            <person name="Sayaka M."/>
            <person name="Hattori M."/>
            <person name="Ohkuma M."/>
        </authorList>
    </citation>
    <scope>NUCLEOTIDE SEQUENCE [LARGE SCALE GENOMIC DNA]</scope>
    <source>
        <strain evidence="6 7">JCM 19240</strain>
    </source>
</reference>
<dbReference type="InterPro" id="IPR005119">
    <property type="entry name" value="LysR_subst-bd"/>
</dbReference>
<evidence type="ECO:0000256" key="1">
    <source>
        <dbReference type="ARBA" id="ARBA00009437"/>
    </source>
</evidence>
<name>A0A090SV77_9VIBR</name>
<evidence type="ECO:0000259" key="5">
    <source>
        <dbReference type="PROSITE" id="PS50931"/>
    </source>
</evidence>
<reference evidence="6 7" key="2">
    <citation type="submission" date="2014-09" db="EMBL/GenBank/DDBJ databases">
        <authorList>
            <consortium name="NBRP consortium"/>
            <person name="Sawabe T."/>
            <person name="Meirelles P."/>
            <person name="Nakanishi M."/>
            <person name="Sayaka M."/>
            <person name="Hattori M."/>
            <person name="Ohkuma M."/>
        </authorList>
    </citation>
    <scope>NUCLEOTIDE SEQUENCE [LARGE SCALE GENOMIC DNA]</scope>
    <source>
        <strain evidence="6 7">JCM 19240</strain>
    </source>
</reference>
<sequence length="296" mass="33350">MEYSLNQLQAFVVTVEEGSFKAAARKLNKSAQVIARFISMMEDSCNVLLFERQVRQLHVTEEGKKLYRYAKRMMLESEKLDAQLKSFDEQLPYAFSVAIDNSLSCAAVARCYLSVLSEFPTIDLKIMSGDTKQVIEWVKSGEAEVALAFSPLTPIEGIQEMVAFNFATSEVASSSLVANEAVLTQEEQVNMTQLVPQFIYDYGHAGRYISSDKTIVCNGFDEILTMLELGVGWARVPKYKVHTLLKEGKVHEFRAEGSVPVNWYAMLYYPHESQLSVAADIFIEKAISLNESEQFK</sequence>
<dbReference type="CDD" id="cd05466">
    <property type="entry name" value="PBP2_LTTR_substrate"/>
    <property type="match status" value="1"/>
</dbReference>
<protein>
    <submittedName>
        <fullName evidence="6">Transcriptional regulator LysR family</fullName>
    </submittedName>
</protein>
<dbReference type="InterPro" id="IPR036390">
    <property type="entry name" value="WH_DNA-bd_sf"/>
</dbReference>
<dbReference type="GO" id="GO:0003700">
    <property type="term" value="F:DNA-binding transcription factor activity"/>
    <property type="evidence" value="ECO:0007669"/>
    <property type="project" value="InterPro"/>
</dbReference>
<dbReference type="EMBL" id="BBMT01000001">
    <property type="protein sequence ID" value="GAL31586.1"/>
    <property type="molecule type" value="Genomic_DNA"/>
</dbReference>
<dbReference type="Gene3D" id="1.10.10.10">
    <property type="entry name" value="Winged helix-like DNA-binding domain superfamily/Winged helix DNA-binding domain"/>
    <property type="match status" value="1"/>
</dbReference>
<dbReference type="AlphaFoldDB" id="A0A090SV77"/>
<dbReference type="PANTHER" id="PTHR30126">
    <property type="entry name" value="HTH-TYPE TRANSCRIPTIONAL REGULATOR"/>
    <property type="match status" value="1"/>
</dbReference>
<evidence type="ECO:0000313" key="6">
    <source>
        <dbReference type="EMBL" id="GAL31586.1"/>
    </source>
</evidence>
<dbReference type="OrthoDB" id="8557381at2"/>